<evidence type="ECO:0000313" key="2">
    <source>
        <dbReference type="EMBL" id="KAF4656504.1"/>
    </source>
</evidence>
<accession>A0A7J6LB81</accession>
<feature type="non-terminal residue" evidence="2">
    <location>
        <position position="1"/>
    </location>
</feature>
<evidence type="ECO:0000256" key="1">
    <source>
        <dbReference type="SAM" id="MobiDB-lite"/>
    </source>
</evidence>
<name>A0A7J6LB81_PEROL</name>
<feature type="region of interest" description="Disordered" evidence="1">
    <location>
        <begin position="78"/>
        <end position="102"/>
    </location>
</feature>
<dbReference type="Proteomes" id="UP000572268">
    <property type="component" value="Unassembled WGS sequence"/>
</dbReference>
<organism evidence="2 3">
    <name type="scientific">Perkinsus olseni</name>
    <name type="common">Perkinsus atlanticus</name>
    <dbReference type="NCBI Taxonomy" id="32597"/>
    <lineage>
        <taxon>Eukaryota</taxon>
        <taxon>Sar</taxon>
        <taxon>Alveolata</taxon>
        <taxon>Perkinsozoa</taxon>
        <taxon>Perkinsea</taxon>
        <taxon>Perkinsida</taxon>
        <taxon>Perkinsidae</taxon>
        <taxon>Perkinsus</taxon>
    </lineage>
</organism>
<dbReference type="EMBL" id="JABANN010000576">
    <property type="protein sequence ID" value="KAF4656504.1"/>
    <property type="molecule type" value="Genomic_DNA"/>
</dbReference>
<protein>
    <submittedName>
        <fullName evidence="2">Unconventional myosin-Ig</fullName>
    </submittedName>
</protein>
<dbReference type="AlphaFoldDB" id="A0A7J6LB81"/>
<comment type="caution">
    <text evidence="2">The sequence shown here is derived from an EMBL/GenBank/DDBJ whole genome shotgun (WGS) entry which is preliminary data.</text>
</comment>
<reference evidence="2 3" key="1">
    <citation type="submission" date="2020-04" db="EMBL/GenBank/DDBJ databases">
        <title>Perkinsus olseni comparative genomics.</title>
        <authorList>
            <person name="Bogema D.R."/>
        </authorList>
    </citation>
    <scope>NUCLEOTIDE SEQUENCE [LARGE SCALE GENOMIC DNA]</scope>
    <source>
        <strain evidence="2">ATCC PRA-31</strain>
    </source>
</reference>
<gene>
    <name evidence="2" type="primary">MYO1G_2</name>
    <name evidence="2" type="ORF">FOL46_007787</name>
</gene>
<sequence>MASITTPPAAGATGPSTVIKKDLQWLHNVKVTSPQVRHDEDMCRIIEDVGKLCDIEFEGDSVMEDKIIPRNGWRLSIATLPSPPPSSQDGSPTDLAAEVSKGSMVDGQRGLAAFMVYRIDGSKREMHIGQMAVVPIYRGMGVGGAA</sequence>
<evidence type="ECO:0000313" key="3">
    <source>
        <dbReference type="Proteomes" id="UP000572268"/>
    </source>
</evidence>
<proteinExistence type="predicted"/>
<dbReference type="CDD" id="cd04301">
    <property type="entry name" value="NAT_SF"/>
    <property type="match status" value="1"/>
</dbReference>